<dbReference type="EMBL" id="PQXJ01000034">
    <property type="protein sequence ID" value="TGO67860.1"/>
    <property type="molecule type" value="Genomic_DNA"/>
</dbReference>
<feature type="region of interest" description="Disordered" evidence="2">
    <location>
        <begin position="1"/>
        <end position="39"/>
    </location>
</feature>
<protein>
    <submittedName>
        <fullName evidence="3">Uncharacterized protein</fullName>
    </submittedName>
</protein>
<gene>
    <name evidence="3" type="ORF">BOTNAR_0034g00200</name>
</gene>
<dbReference type="OrthoDB" id="3518672at2759"/>
<dbReference type="AlphaFoldDB" id="A0A4Z1J8I7"/>
<accession>A0A4Z1J8I7</accession>
<dbReference type="Proteomes" id="UP000297452">
    <property type="component" value="Unassembled WGS sequence"/>
</dbReference>
<feature type="compositionally biased region" description="Basic residues" evidence="2">
    <location>
        <begin position="1"/>
        <end position="11"/>
    </location>
</feature>
<evidence type="ECO:0000256" key="2">
    <source>
        <dbReference type="SAM" id="MobiDB-lite"/>
    </source>
</evidence>
<name>A0A4Z1J8I7_9HELO</name>
<reference evidence="3 4" key="1">
    <citation type="submission" date="2017-12" db="EMBL/GenBank/DDBJ databases">
        <title>Comparative genomics of Botrytis spp.</title>
        <authorList>
            <person name="Valero-Jimenez C.A."/>
            <person name="Tapia P."/>
            <person name="Veloso J."/>
            <person name="Silva-Moreno E."/>
            <person name="Staats M."/>
            <person name="Valdes J.H."/>
            <person name="Van Kan J.A.L."/>
        </authorList>
    </citation>
    <scope>NUCLEOTIDE SEQUENCE [LARGE SCALE GENOMIC DNA]</scope>
    <source>
        <strain evidence="3 4">MUCL2120</strain>
    </source>
</reference>
<comment type="caution">
    <text evidence="3">The sequence shown here is derived from an EMBL/GenBank/DDBJ whole genome shotgun (WGS) entry which is preliminary data.</text>
</comment>
<keyword evidence="1" id="KW-0175">Coiled coil</keyword>
<keyword evidence="4" id="KW-1185">Reference proteome</keyword>
<feature type="coiled-coil region" evidence="1">
    <location>
        <begin position="162"/>
        <end position="189"/>
    </location>
</feature>
<organism evidence="3 4">
    <name type="scientific">Botryotinia narcissicola</name>
    <dbReference type="NCBI Taxonomy" id="278944"/>
    <lineage>
        <taxon>Eukaryota</taxon>
        <taxon>Fungi</taxon>
        <taxon>Dikarya</taxon>
        <taxon>Ascomycota</taxon>
        <taxon>Pezizomycotina</taxon>
        <taxon>Leotiomycetes</taxon>
        <taxon>Helotiales</taxon>
        <taxon>Sclerotiniaceae</taxon>
        <taxon>Botryotinia</taxon>
    </lineage>
</organism>
<sequence length="419" mass="49045">MQNSRKKRKTVRFSGLENEEPPSLPSIQEDDVSQTVPNSQVHQRIEVGLASAGVVDQISLEHRRQRRMRVRETMESTSGPWNTEREQLDAYATKISESESLRLRIIRSKRENLTRTEVEVIEELKLQDEKRAKSEERWEEELKKNSGLIKRVTRTKRRNSIKKTLKQEKVAYEAVKDNLRTQARDAEVEVDREYLRKREIDYEIKRLWEAEATRWESELEIPSLLRKTELSTKERDYLETSVGGVWLAQLVGSRGLIVPMNGKWYVRIAELMKDGKGEYRRALNCQKIHFRMRIDLYKRIGVLVSNNPDNKQSTANLECKTEIIYNPKHSLIVSGVVTRVQSKRRMDKISSNFTIFPNAYLTFLGKPIQYIARMELEKMVPDWPDRFVVHDREYSSANDQCTTPEEQRGYNLGLGESVL</sequence>
<evidence type="ECO:0000313" key="4">
    <source>
        <dbReference type="Proteomes" id="UP000297452"/>
    </source>
</evidence>
<proteinExistence type="predicted"/>
<feature type="region of interest" description="Disordered" evidence="2">
    <location>
        <begin position="398"/>
        <end position="419"/>
    </location>
</feature>
<evidence type="ECO:0000256" key="1">
    <source>
        <dbReference type="SAM" id="Coils"/>
    </source>
</evidence>
<evidence type="ECO:0000313" key="3">
    <source>
        <dbReference type="EMBL" id="TGO67860.1"/>
    </source>
</evidence>